<dbReference type="Proteomes" id="UP000176527">
    <property type="component" value="Unassembled WGS sequence"/>
</dbReference>
<evidence type="ECO:0000256" key="1">
    <source>
        <dbReference type="ARBA" id="ARBA00003456"/>
    </source>
</evidence>
<keyword evidence="4 10" id="KW-0813">Transport</keyword>
<accession>A0A1F5KBT1</accession>
<keyword evidence="9 10" id="KW-0066">ATP synthesis</keyword>
<evidence type="ECO:0000256" key="8">
    <source>
        <dbReference type="ARBA" id="ARBA00023196"/>
    </source>
</evidence>
<evidence type="ECO:0000256" key="9">
    <source>
        <dbReference type="ARBA" id="ARBA00023310"/>
    </source>
</evidence>
<dbReference type="Gene3D" id="3.40.1380.10">
    <property type="match status" value="1"/>
</dbReference>
<dbReference type="GO" id="GO:0005886">
    <property type="term" value="C:plasma membrane"/>
    <property type="evidence" value="ECO:0007669"/>
    <property type="project" value="UniProtKB-SubCell"/>
</dbReference>
<protein>
    <recommendedName>
        <fullName evidence="10">ATP synthase gamma chain</fullName>
    </recommendedName>
    <alternativeName>
        <fullName evidence="10">ATP synthase F1 sector gamma subunit</fullName>
    </alternativeName>
    <alternativeName>
        <fullName evidence="10">F-ATPase gamma subunit</fullName>
    </alternativeName>
</protein>
<evidence type="ECO:0000313" key="13">
    <source>
        <dbReference type="Proteomes" id="UP000176527"/>
    </source>
</evidence>
<keyword evidence="10" id="KW-1003">Cell membrane</keyword>
<organism evidence="12 13">
    <name type="scientific">Candidatus Daviesbacteria bacterium RIFCSPHIGHO2_12_FULL_37_11</name>
    <dbReference type="NCBI Taxonomy" id="1797777"/>
    <lineage>
        <taxon>Bacteria</taxon>
        <taxon>Candidatus Daviesiibacteriota</taxon>
    </lineage>
</organism>
<comment type="subcellular location">
    <subcellularLocation>
        <location evidence="10">Cell membrane</location>
        <topology evidence="10">Peripheral membrane protein</topology>
    </subcellularLocation>
    <subcellularLocation>
        <location evidence="2">Membrane</location>
        <topology evidence="2">Peripheral membrane protein</topology>
    </subcellularLocation>
</comment>
<dbReference type="CDD" id="cd12151">
    <property type="entry name" value="F1-ATPase_gamma"/>
    <property type="match status" value="1"/>
</dbReference>
<keyword evidence="6 10" id="KW-0406">Ion transport</keyword>
<evidence type="ECO:0000256" key="11">
    <source>
        <dbReference type="SAM" id="MobiDB-lite"/>
    </source>
</evidence>
<evidence type="ECO:0000256" key="4">
    <source>
        <dbReference type="ARBA" id="ARBA00022448"/>
    </source>
</evidence>
<proteinExistence type="inferred from homology"/>
<evidence type="ECO:0000313" key="12">
    <source>
        <dbReference type="EMBL" id="OGE38225.1"/>
    </source>
</evidence>
<name>A0A1F5KBT1_9BACT</name>
<evidence type="ECO:0000256" key="6">
    <source>
        <dbReference type="ARBA" id="ARBA00023065"/>
    </source>
</evidence>
<evidence type="ECO:0000256" key="2">
    <source>
        <dbReference type="ARBA" id="ARBA00004170"/>
    </source>
</evidence>
<dbReference type="PANTHER" id="PTHR11693:SF22">
    <property type="entry name" value="ATP SYNTHASE SUBUNIT GAMMA, MITOCHONDRIAL"/>
    <property type="match status" value="1"/>
</dbReference>
<keyword evidence="8 10" id="KW-0139">CF(1)</keyword>
<dbReference type="EMBL" id="MFDE01000026">
    <property type="protein sequence ID" value="OGE38225.1"/>
    <property type="molecule type" value="Genomic_DNA"/>
</dbReference>
<dbReference type="NCBIfam" id="TIGR01146">
    <property type="entry name" value="ATPsyn_F1gamma"/>
    <property type="match status" value="1"/>
</dbReference>
<dbReference type="InterPro" id="IPR000131">
    <property type="entry name" value="ATP_synth_F1_gsu"/>
</dbReference>
<sequence>MANTRELRRRIRSIKNTSQITKAMQMVAATKMRRAQNQAVSGRPYEENLNFSVGTLLPRVDVTTHPLLSRHPERSEGSQDSDNKQSRDFSHSARNDKSVGVILLSTNKSLCGALNTNLFRVVQQKFGNEKDIKYFSLGLKGRNFVVRTGKTLEADFESPETVALREARQISNLVRNAFLEGSVKEVYLAFPDFVSTLRQEPKIVKLLPIDPSVISNDSERSPDLSNKLSRDSSQARNDNGIEFLFEPNVDELLDFVLVHHIETQIYQALLETKASEHSARMMAMQNATENAKELVEDLNLTYNQTRQAAITNELLEITTAGAAME</sequence>
<dbReference type="Pfam" id="PF00231">
    <property type="entry name" value="ATP-synt"/>
    <property type="match status" value="1"/>
</dbReference>
<dbReference type="AlphaFoldDB" id="A0A1F5KBT1"/>
<dbReference type="GO" id="GO:0042777">
    <property type="term" value="P:proton motive force-driven plasma membrane ATP synthesis"/>
    <property type="evidence" value="ECO:0007669"/>
    <property type="project" value="UniProtKB-UniRule"/>
</dbReference>
<dbReference type="GO" id="GO:0005524">
    <property type="term" value="F:ATP binding"/>
    <property type="evidence" value="ECO:0007669"/>
    <property type="project" value="UniProtKB-UniRule"/>
</dbReference>
<dbReference type="HAMAP" id="MF_00815">
    <property type="entry name" value="ATP_synth_gamma_bact"/>
    <property type="match status" value="1"/>
</dbReference>
<feature type="region of interest" description="Disordered" evidence="11">
    <location>
        <begin position="66"/>
        <end position="93"/>
    </location>
</feature>
<comment type="similarity">
    <text evidence="3 10">Belongs to the ATPase gamma chain family.</text>
</comment>
<gene>
    <name evidence="10" type="primary">atpG</name>
    <name evidence="12" type="ORF">A3F00_03765</name>
</gene>
<evidence type="ECO:0000256" key="7">
    <source>
        <dbReference type="ARBA" id="ARBA00023136"/>
    </source>
</evidence>
<evidence type="ECO:0000256" key="3">
    <source>
        <dbReference type="ARBA" id="ARBA00007681"/>
    </source>
</evidence>
<comment type="function">
    <text evidence="1 10">Produces ATP from ADP in the presence of a proton gradient across the membrane. The gamma chain is believed to be important in regulating ATPase activity and the flow of protons through the CF(0) complex.</text>
</comment>
<dbReference type="PRINTS" id="PR00126">
    <property type="entry name" value="ATPASEGAMMA"/>
</dbReference>
<keyword evidence="5 10" id="KW-0375">Hydrogen ion transport</keyword>
<comment type="subunit">
    <text evidence="10">F-type ATPases have 2 components, CF(1) - the catalytic core - and CF(0) - the membrane proton channel. CF(1) has five subunits: alpha(3), beta(3), gamma(1), delta(1), epsilon(1). CF(0) has three main subunits: a, b and c.</text>
</comment>
<dbReference type="InterPro" id="IPR035968">
    <property type="entry name" value="ATP_synth_F1_ATPase_gsu"/>
</dbReference>
<dbReference type="PANTHER" id="PTHR11693">
    <property type="entry name" value="ATP SYNTHASE GAMMA CHAIN"/>
    <property type="match status" value="1"/>
</dbReference>
<evidence type="ECO:0000256" key="5">
    <source>
        <dbReference type="ARBA" id="ARBA00022781"/>
    </source>
</evidence>
<comment type="caution">
    <text evidence="12">The sequence shown here is derived from an EMBL/GenBank/DDBJ whole genome shotgun (WGS) entry which is preliminary data.</text>
</comment>
<feature type="compositionally biased region" description="Basic and acidic residues" evidence="11">
    <location>
        <begin position="70"/>
        <end position="93"/>
    </location>
</feature>
<dbReference type="GO" id="GO:0045259">
    <property type="term" value="C:proton-transporting ATP synthase complex"/>
    <property type="evidence" value="ECO:0007669"/>
    <property type="project" value="UniProtKB-KW"/>
</dbReference>
<reference evidence="12 13" key="1">
    <citation type="journal article" date="2016" name="Nat. Commun.">
        <title>Thousands of microbial genomes shed light on interconnected biogeochemical processes in an aquifer system.</title>
        <authorList>
            <person name="Anantharaman K."/>
            <person name="Brown C.T."/>
            <person name="Hug L.A."/>
            <person name="Sharon I."/>
            <person name="Castelle C.J."/>
            <person name="Probst A.J."/>
            <person name="Thomas B.C."/>
            <person name="Singh A."/>
            <person name="Wilkins M.J."/>
            <person name="Karaoz U."/>
            <person name="Brodie E.L."/>
            <person name="Williams K.H."/>
            <person name="Hubbard S.S."/>
            <person name="Banfield J.F."/>
        </authorList>
    </citation>
    <scope>NUCLEOTIDE SEQUENCE [LARGE SCALE GENOMIC DNA]</scope>
</reference>
<dbReference type="GO" id="GO:0046933">
    <property type="term" value="F:proton-transporting ATP synthase activity, rotational mechanism"/>
    <property type="evidence" value="ECO:0007669"/>
    <property type="project" value="UniProtKB-UniRule"/>
</dbReference>
<dbReference type="Gene3D" id="1.10.287.80">
    <property type="entry name" value="ATP synthase, gamma subunit, helix hairpin domain"/>
    <property type="match status" value="2"/>
</dbReference>
<evidence type="ECO:0000256" key="10">
    <source>
        <dbReference type="HAMAP-Rule" id="MF_00815"/>
    </source>
</evidence>
<dbReference type="SUPFAM" id="SSF52943">
    <property type="entry name" value="ATP synthase (F1-ATPase), gamma subunit"/>
    <property type="match status" value="1"/>
</dbReference>
<keyword evidence="7 10" id="KW-0472">Membrane</keyword>